<dbReference type="RefSeq" id="WP_345720103.1">
    <property type="nucleotide sequence ID" value="NZ_BAABRU010000001.1"/>
</dbReference>
<gene>
    <name evidence="1" type="ORF">Hgul01_00231</name>
</gene>
<sequence>MSHPLPAWHSELRRNQTLNQWGFRWHSQRRLSRTPARADGLISLGSCPSVTTRHIRASMLLDPAQPQQLWLDFCGNSDEPRLSCEPNFEALSLVYQRYFQRFNGRPQSNEINLLRQVVQLRAQPAPFDLATFLGNGYQQFHLFLGLIDDQTIIELENSMVFNPWLSLQALALDSGSGCGYSQYRTAFSGSILTMEFNRQFVTKDAACIARIAYHPVAVAEQINVQRWQMQNPTNVAAVLPQDVPFDVLGLYQHLDWQWWQTAEHAQSMAAEGDKHAAIVVRLLT</sequence>
<protein>
    <submittedName>
        <fullName evidence="1">Uncharacterized protein</fullName>
    </submittedName>
</protein>
<reference evidence="1 2" key="1">
    <citation type="submission" date="2024-02" db="EMBL/GenBank/DDBJ databases">
        <title>Herpetosiphon gulosus NBRC 112829.</title>
        <authorList>
            <person name="Ichikawa N."/>
            <person name="Katano-Makiyama Y."/>
            <person name="Hidaka K."/>
        </authorList>
    </citation>
    <scope>NUCLEOTIDE SEQUENCE [LARGE SCALE GENOMIC DNA]</scope>
    <source>
        <strain evidence="1 2">NBRC 112829</strain>
    </source>
</reference>
<evidence type="ECO:0000313" key="2">
    <source>
        <dbReference type="Proteomes" id="UP001428290"/>
    </source>
</evidence>
<proteinExistence type="predicted"/>
<evidence type="ECO:0000313" key="1">
    <source>
        <dbReference type="EMBL" id="GAA5526459.1"/>
    </source>
</evidence>
<name>A0ABP9WTC6_9CHLR</name>
<comment type="caution">
    <text evidence="1">The sequence shown here is derived from an EMBL/GenBank/DDBJ whole genome shotgun (WGS) entry which is preliminary data.</text>
</comment>
<keyword evidence="2" id="KW-1185">Reference proteome</keyword>
<accession>A0ABP9WTC6</accession>
<dbReference type="EMBL" id="BAABRU010000001">
    <property type="protein sequence ID" value="GAA5526459.1"/>
    <property type="molecule type" value="Genomic_DNA"/>
</dbReference>
<organism evidence="1 2">
    <name type="scientific">Herpetosiphon gulosus</name>
    <dbReference type="NCBI Taxonomy" id="1973496"/>
    <lineage>
        <taxon>Bacteria</taxon>
        <taxon>Bacillati</taxon>
        <taxon>Chloroflexota</taxon>
        <taxon>Chloroflexia</taxon>
        <taxon>Herpetosiphonales</taxon>
        <taxon>Herpetosiphonaceae</taxon>
        <taxon>Herpetosiphon</taxon>
    </lineage>
</organism>
<dbReference type="Proteomes" id="UP001428290">
    <property type="component" value="Unassembled WGS sequence"/>
</dbReference>